<accession>A0ABS5IB25</accession>
<name>A0ABS5IB25_9PROT</name>
<dbReference type="RefSeq" id="WP_211547590.1">
    <property type="nucleotide sequence ID" value="NZ_JAGTUF010000005.1"/>
</dbReference>
<protein>
    <recommendedName>
        <fullName evidence="3">Transposase</fullName>
    </recommendedName>
</protein>
<evidence type="ECO:0008006" key="3">
    <source>
        <dbReference type="Google" id="ProtNLM"/>
    </source>
</evidence>
<proteinExistence type="predicted"/>
<comment type="caution">
    <text evidence="1">The sequence shown here is derived from an EMBL/GenBank/DDBJ whole genome shotgun (WGS) entry which is preliminary data.</text>
</comment>
<gene>
    <name evidence="1" type="ORF">KEC16_07885</name>
</gene>
<dbReference type="EMBL" id="JAGTUF010000005">
    <property type="protein sequence ID" value="MBR9971631.1"/>
    <property type="molecule type" value="Genomic_DNA"/>
</dbReference>
<sequence length="58" mass="6436">MGHAVFARHPSTFADIKGMPLGACQTRRGKNRDIFSDKISNEAVQLVTFGKLSIKIEF</sequence>
<reference evidence="1 2" key="1">
    <citation type="submission" date="2021-04" db="EMBL/GenBank/DDBJ databases">
        <title>Magnetospirillum sulfuroxidans sp. nov., a facultative chemolithoautotrophic sulfur-oxidizing alphaproteobacterium isolated from freshwater sediment and proposals for Paramagetospirillum gen. nov., and Magnetospirillaceae fam. nov.</title>
        <authorList>
            <person name="Koziaeva V."/>
            <person name="Geelhoed J.S."/>
            <person name="Sorokin D.Y."/>
            <person name="Grouzdev D.S."/>
        </authorList>
    </citation>
    <scope>NUCLEOTIDE SEQUENCE [LARGE SCALE GENOMIC DNA]</scope>
    <source>
        <strain evidence="1 2">J10</strain>
    </source>
</reference>
<evidence type="ECO:0000313" key="1">
    <source>
        <dbReference type="EMBL" id="MBR9971631.1"/>
    </source>
</evidence>
<dbReference type="Proteomes" id="UP000680714">
    <property type="component" value="Unassembled WGS sequence"/>
</dbReference>
<organism evidence="1 2">
    <name type="scientific">Magnetospirillum sulfuroxidans</name>
    <dbReference type="NCBI Taxonomy" id="611300"/>
    <lineage>
        <taxon>Bacteria</taxon>
        <taxon>Pseudomonadati</taxon>
        <taxon>Pseudomonadota</taxon>
        <taxon>Alphaproteobacteria</taxon>
        <taxon>Rhodospirillales</taxon>
        <taxon>Rhodospirillaceae</taxon>
        <taxon>Magnetospirillum</taxon>
    </lineage>
</organism>
<keyword evidence="2" id="KW-1185">Reference proteome</keyword>
<evidence type="ECO:0000313" key="2">
    <source>
        <dbReference type="Proteomes" id="UP000680714"/>
    </source>
</evidence>